<feature type="compositionally biased region" description="Low complexity" evidence="1">
    <location>
        <begin position="25"/>
        <end position="35"/>
    </location>
</feature>
<feature type="compositionally biased region" description="Polar residues" evidence="1">
    <location>
        <begin position="611"/>
        <end position="622"/>
    </location>
</feature>
<dbReference type="PROSITE" id="PS00028">
    <property type="entry name" value="ZINC_FINGER_C2H2_1"/>
    <property type="match status" value="2"/>
</dbReference>
<proteinExistence type="predicted"/>
<organism evidence="3 4">
    <name type="scientific">Cladobotryum mycophilum</name>
    <dbReference type="NCBI Taxonomy" id="491253"/>
    <lineage>
        <taxon>Eukaryota</taxon>
        <taxon>Fungi</taxon>
        <taxon>Dikarya</taxon>
        <taxon>Ascomycota</taxon>
        <taxon>Pezizomycotina</taxon>
        <taxon>Sordariomycetes</taxon>
        <taxon>Hypocreomycetidae</taxon>
        <taxon>Hypocreales</taxon>
        <taxon>Hypocreaceae</taxon>
        <taxon>Cladobotryum</taxon>
    </lineage>
</organism>
<feature type="compositionally biased region" description="Polar residues" evidence="1">
    <location>
        <begin position="537"/>
        <end position="553"/>
    </location>
</feature>
<feature type="compositionally biased region" description="Polar residues" evidence="1">
    <location>
        <begin position="206"/>
        <end position="215"/>
    </location>
</feature>
<dbReference type="PANTHER" id="PTHR35391">
    <property type="entry name" value="C2H2-TYPE DOMAIN-CONTAINING PROTEIN-RELATED"/>
    <property type="match status" value="1"/>
</dbReference>
<name>A0ABR0SF46_9HYPO</name>
<comment type="caution">
    <text evidence="3">The sequence shown here is derived from an EMBL/GenBank/DDBJ whole genome shotgun (WGS) entry which is preliminary data.</text>
</comment>
<feature type="region of interest" description="Disordered" evidence="1">
    <location>
        <begin position="22"/>
        <end position="97"/>
    </location>
</feature>
<accession>A0ABR0SF46</accession>
<evidence type="ECO:0000259" key="2">
    <source>
        <dbReference type="PROSITE" id="PS00028"/>
    </source>
</evidence>
<feature type="domain" description="C2H2-type" evidence="2">
    <location>
        <begin position="918"/>
        <end position="938"/>
    </location>
</feature>
<feature type="compositionally biased region" description="Basic and acidic residues" evidence="1">
    <location>
        <begin position="240"/>
        <end position="256"/>
    </location>
</feature>
<feature type="region of interest" description="Disordered" evidence="1">
    <location>
        <begin position="158"/>
        <end position="189"/>
    </location>
</feature>
<feature type="compositionally biased region" description="Basic and acidic residues" evidence="1">
    <location>
        <begin position="1145"/>
        <end position="1154"/>
    </location>
</feature>
<dbReference type="Proteomes" id="UP001338125">
    <property type="component" value="Unassembled WGS sequence"/>
</dbReference>
<reference evidence="3 4" key="1">
    <citation type="submission" date="2024-01" db="EMBL/GenBank/DDBJ databases">
        <title>Complete genome of Cladobotryum mycophilum ATHUM6906.</title>
        <authorList>
            <person name="Christinaki A.C."/>
            <person name="Myridakis A.I."/>
            <person name="Kouvelis V.N."/>
        </authorList>
    </citation>
    <scope>NUCLEOTIDE SEQUENCE [LARGE SCALE GENOMIC DNA]</scope>
    <source>
        <strain evidence="3 4">ATHUM6906</strain>
    </source>
</reference>
<dbReference type="SMART" id="SM00355">
    <property type="entry name" value="ZnF_C2H2"/>
    <property type="match status" value="3"/>
</dbReference>
<feature type="compositionally biased region" description="Basic and acidic residues" evidence="1">
    <location>
        <begin position="278"/>
        <end position="288"/>
    </location>
</feature>
<feature type="compositionally biased region" description="Polar residues" evidence="1">
    <location>
        <begin position="1118"/>
        <end position="1144"/>
    </location>
</feature>
<keyword evidence="4" id="KW-1185">Reference proteome</keyword>
<feature type="region of interest" description="Disordered" evidence="1">
    <location>
        <begin position="202"/>
        <end position="303"/>
    </location>
</feature>
<dbReference type="InterPro" id="IPR013087">
    <property type="entry name" value="Znf_C2H2_type"/>
</dbReference>
<feature type="region of interest" description="Disordered" evidence="1">
    <location>
        <begin position="477"/>
        <end position="553"/>
    </location>
</feature>
<feature type="region of interest" description="Disordered" evidence="1">
    <location>
        <begin position="350"/>
        <end position="373"/>
    </location>
</feature>
<feature type="domain" description="C2H2-type" evidence="2">
    <location>
        <begin position="853"/>
        <end position="876"/>
    </location>
</feature>
<gene>
    <name evidence="3" type="ORF">PT974_09015</name>
</gene>
<dbReference type="EMBL" id="JAVFKD010000014">
    <property type="protein sequence ID" value="KAK5990745.1"/>
    <property type="molecule type" value="Genomic_DNA"/>
</dbReference>
<feature type="compositionally biased region" description="Polar residues" evidence="1">
    <location>
        <begin position="574"/>
        <end position="589"/>
    </location>
</feature>
<evidence type="ECO:0000256" key="1">
    <source>
        <dbReference type="SAM" id="MobiDB-lite"/>
    </source>
</evidence>
<sequence length="1154" mass="128676">MSFVSAATQGFPFETDNDLLVLDHNSNSNNYNNYNHDPEPRNQSAPTNQRERSSIDSTLLSPFLSRADSESLSPTNHFETPAGSTSGPSHYQSSDYSDFEEDPFFGVSFVNPGAGTPSFLDDQSVWDLSVQNTPPLETTSDANKYNNTTYPLTPEQTASIHTVSPRSDQRATLMRPDSNRLPDSISPQELQKPFRPAPLVIPAPQLTPSQSGSGRSSEDGLAPAPVDMRCQSPRVTISVWDKDNTGPVHTVERTFEDSPTTERGGIESAGDLISSASHPRDSTGRWQRDPNTGLAGLDPRRRPDKEIASINEIVSRQVMEEKNAEVGNWLTNNTEDVAAPPEKTVDEINAIEEDSRRSNDGVPLGDTTENRYLDGQTYYNPNNDGQMTDQDYETILKDRNWADAPILHSISDGRYGRHQPQTSQAAIERFERMCRDNDSIISRAATWGTRRRSLPSVIDLDIEGITSGSFLKKLSISRGSGEKGSRHGSLLKDLRGLVRRPSASGMRKRSRSGQGEALFQEQPQPEEPPQSKRDSITHLSPTSRTSSWGKKQTPSINSMLVTMGQNVASIGATHSRSGSISNLPTTPSKSPLAGLSVKTSLRRPRSKSDLSKPSASTETHSNLVGLWRKTGGPPVASISKAYVEPDEDEDEDDDFYEDNDMKMNPNIIDDITPNFVGFQKHIQILNPGLHQTHGYLVDRIAHQQIIRYKQLLNCKVKHLNQGAHCPCGALCIALGGLANLLDSKGDARELDPLSTGFEDDDITPTEGAINQESFPTDIPMPPTPRLPAEFECQLCYQKKKFSKPSDWTKHVHEDIQPFTCTWDKCRDPKIFKRKADWVRHENEGHRHLEWWTCDVEDCRHVCYRRDNFLQHLVREHKFQEPKLKTKAALKKAISVDPTWQKVEQCHRETTKQPHEEPCRFCGKQFPTWKKLTVHLAKHMEQISLPVLRLVAAKAKELDADTIISPVQDPPPRHDIPLPGDQRSPAMRYPTTPQQQAHLHQQQQMIYQQSPQHQGPFMYPVQPPQQFQPTFYSPQFESIEQSLHPQPMSAGPSNQVLSPDLQVRSAGFVQGPGPFMAMPQGGMEQFQPLNALGLQNIAVSQMGGQMGGQMAYDGMMDPSSGNGSPFSGHESLSNYSHSPHQNTGNWDDRQVSGFM</sequence>
<dbReference type="Pfam" id="PF26082">
    <property type="entry name" value="zf-C2H2_AcuF"/>
    <property type="match status" value="1"/>
</dbReference>
<feature type="region of interest" description="Disordered" evidence="1">
    <location>
        <begin position="1111"/>
        <end position="1154"/>
    </location>
</feature>
<dbReference type="PANTHER" id="PTHR35391:SF3">
    <property type="entry name" value="FINGER DOMAIN PROTEIN, PUTATIVE (AFU_ORTHOLOGUE AFUA_8G04300)-RELATED"/>
    <property type="match status" value="1"/>
</dbReference>
<evidence type="ECO:0000313" key="3">
    <source>
        <dbReference type="EMBL" id="KAK5990745.1"/>
    </source>
</evidence>
<feature type="region of interest" description="Disordered" evidence="1">
    <location>
        <begin position="574"/>
        <end position="630"/>
    </location>
</feature>
<protein>
    <recommendedName>
        <fullName evidence="2">C2H2-type domain-containing protein</fullName>
    </recommendedName>
</protein>
<feature type="compositionally biased region" description="Basic and acidic residues" evidence="1">
    <location>
        <begin position="480"/>
        <end position="496"/>
    </location>
</feature>
<dbReference type="InterPro" id="IPR058925">
    <property type="entry name" value="zf-C2H2_AcuF"/>
</dbReference>
<evidence type="ECO:0000313" key="4">
    <source>
        <dbReference type="Proteomes" id="UP001338125"/>
    </source>
</evidence>
<feature type="compositionally biased region" description="Polar residues" evidence="1">
    <location>
        <begin position="70"/>
        <end position="96"/>
    </location>
</feature>